<evidence type="ECO:0000313" key="1">
    <source>
        <dbReference type="EMBL" id="KAK2779154.1"/>
    </source>
</evidence>
<dbReference type="AlphaFoldDB" id="A0AAD9YTM6"/>
<comment type="caution">
    <text evidence="1">The sequence shown here is derived from an EMBL/GenBank/DDBJ whole genome shotgun (WGS) entry which is preliminary data.</text>
</comment>
<dbReference type="Proteomes" id="UP001281614">
    <property type="component" value="Unassembled WGS sequence"/>
</dbReference>
<reference evidence="1" key="1">
    <citation type="submission" date="2023-02" db="EMBL/GenBank/DDBJ databases">
        <title>Colletotrichum kahawae CIFC_Que2 genome sequencing and assembly.</title>
        <authorList>
            <person name="Baroncelli R."/>
        </authorList>
    </citation>
    <scope>NUCLEOTIDE SEQUENCE</scope>
    <source>
        <strain evidence="1">CIFC_Que2</strain>
    </source>
</reference>
<name>A0AAD9YTM6_COLKA</name>
<organism evidence="1 2">
    <name type="scientific">Colletotrichum kahawae</name>
    <name type="common">Coffee berry disease fungus</name>
    <dbReference type="NCBI Taxonomy" id="34407"/>
    <lineage>
        <taxon>Eukaryota</taxon>
        <taxon>Fungi</taxon>
        <taxon>Dikarya</taxon>
        <taxon>Ascomycota</taxon>
        <taxon>Pezizomycotina</taxon>
        <taxon>Sordariomycetes</taxon>
        <taxon>Hypocreomycetidae</taxon>
        <taxon>Glomerellales</taxon>
        <taxon>Glomerellaceae</taxon>
        <taxon>Colletotrichum</taxon>
        <taxon>Colletotrichum gloeosporioides species complex</taxon>
    </lineage>
</organism>
<proteinExistence type="predicted"/>
<gene>
    <name evidence="1" type="ORF">CKAH01_11413</name>
</gene>
<accession>A0AAD9YTM6</accession>
<keyword evidence="2" id="KW-1185">Reference proteome</keyword>
<sequence length="192" mass="20613">MAGGGRLDSRFLSQLAPCTPTVPAPPGQITASRQVPLPYPCSSLQSPQSLLSMCRATPILIFPLQTITRVHHHLHAHHRQCQQPQPVQFHQSAAAAAGKPSPSRTLGYLSPVGRSNLVNFAATGSSTPVPNLAGKKHTKDDFSLEFGTIIAMGPCNKIGISLRSTNINSRFTRRTHTHNAAHSAVAHVCQYC</sequence>
<evidence type="ECO:0000313" key="2">
    <source>
        <dbReference type="Proteomes" id="UP001281614"/>
    </source>
</evidence>
<dbReference type="EMBL" id="VYYT01000005">
    <property type="protein sequence ID" value="KAK2779154.1"/>
    <property type="molecule type" value="Genomic_DNA"/>
</dbReference>
<protein>
    <submittedName>
        <fullName evidence="1">Uncharacterized protein</fullName>
    </submittedName>
</protein>